<dbReference type="AlphaFoldDB" id="A0A6G1GM44"/>
<keyword evidence="3" id="KW-1185">Reference proteome</keyword>
<sequence length="307" mass="33936">MLTLNPKPSGTHSPPAATDGYTVASASQLSGHPHPLFRPSNMKIRKTGPAQIRPGGPPSAIVEAICKIGERFFEDLRSLVTDPKSYYLNRDRAKPPKVPQPSIEAKSDPRFSRFSWSSLYKNDPPDATGPLKPLELTKYTFPKDPSPRSFADALLNLLLSNPEYAHLEAMVTNSSARDHALLIGSFAVEFWDAYGDAMEDPNKVPLFFRGMMKTVGDVLDKATGDVRLGVGKREIEGYSKAGGAIWRLYEGMDEVLEVLEERGRQVGDEGEDEAIGSVFEGWHEAAGRLRWCRGGRSHIICFEKNSF</sequence>
<evidence type="ECO:0000313" key="2">
    <source>
        <dbReference type="EMBL" id="KAF1981880.1"/>
    </source>
</evidence>
<protein>
    <submittedName>
        <fullName evidence="2">Uncharacterized protein</fullName>
    </submittedName>
</protein>
<proteinExistence type="predicted"/>
<gene>
    <name evidence="2" type="ORF">K402DRAFT_398130</name>
</gene>
<name>A0A6G1GM44_9PEZI</name>
<feature type="compositionally biased region" description="Polar residues" evidence="1">
    <location>
        <begin position="1"/>
        <end position="12"/>
    </location>
</feature>
<evidence type="ECO:0000256" key="1">
    <source>
        <dbReference type="SAM" id="MobiDB-lite"/>
    </source>
</evidence>
<feature type="region of interest" description="Disordered" evidence="1">
    <location>
        <begin position="1"/>
        <end position="58"/>
    </location>
</feature>
<accession>A0A6G1GM44</accession>
<dbReference type="Proteomes" id="UP000800041">
    <property type="component" value="Unassembled WGS sequence"/>
</dbReference>
<organism evidence="2 3">
    <name type="scientific">Aulographum hederae CBS 113979</name>
    <dbReference type="NCBI Taxonomy" id="1176131"/>
    <lineage>
        <taxon>Eukaryota</taxon>
        <taxon>Fungi</taxon>
        <taxon>Dikarya</taxon>
        <taxon>Ascomycota</taxon>
        <taxon>Pezizomycotina</taxon>
        <taxon>Dothideomycetes</taxon>
        <taxon>Pleosporomycetidae</taxon>
        <taxon>Aulographales</taxon>
        <taxon>Aulographaceae</taxon>
    </lineage>
</organism>
<reference evidence="2" key="1">
    <citation type="journal article" date="2020" name="Stud. Mycol.">
        <title>101 Dothideomycetes genomes: a test case for predicting lifestyles and emergence of pathogens.</title>
        <authorList>
            <person name="Haridas S."/>
            <person name="Albert R."/>
            <person name="Binder M."/>
            <person name="Bloem J."/>
            <person name="Labutti K."/>
            <person name="Salamov A."/>
            <person name="Andreopoulos B."/>
            <person name="Baker S."/>
            <person name="Barry K."/>
            <person name="Bills G."/>
            <person name="Bluhm B."/>
            <person name="Cannon C."/>
            <person name="Castanera R."/>
            <person name="Culley D."/>
            <person name="Daum C."/>
            <person name="Ezra D."/>
            <person name="Gonzalez J."/>
            <person name="Henrissat B."/>
            <person name="Kuo A."/>
            <person name="Liang C."/>
            <person name="Lipzen A."/>
            <person name="Lutzoni F."/>
            <person name="Magnuson J."/>
            <person name="Mondo S."/>
            <person name="Nolan M."/>
            <person name="Ohm R."/>
            <person name="Pangilinan J."/>
            <person name="Park H.-J."/>
            <person name="Ramirez L."/>
            <person name="Alfaro M."/>
            <person name="Sun H."/>
            <person name="Tritt A."/>
            <person name="Yoshinaga Y."/>
            <person name="Zwiers L.-H."/>
            <person name="Turgeon B."/>
            <person name="Goodwin S."/>
            <person name="Spatafora J."/>
            <person name="Crous P."/>
            <person name="Grigoriev I."/>
        </authorList>
    </citation>
    <scope>NUCLEOTIDE SEQUENCE</scope>
    <source>
        <strain evidence="2">CBS 113979</strain>
    </source>
</reference>
<dbReference type="EMBL" id="ML977192">
    <property type="protein sequence ID" value="KAF1981880.1"/>
    <property type="molecule type" value="Genomic_DNA"/>
</dbReference>
<evidence type="ECO:0000313" key="3">
    <source>
        <dbReference type="Proteomes" id="UP000800041"/>
    </source>
</evidence>